<comment type="catalytic activity">
    <reaction evidence="1">
        <text>ATP + protein L-histidine = ADP + protein N-phospho-L-histidine.</text>
        <dbReference type="EC" id="2.7.13.3"/>
    </reaction>
</comment>
<dbReference type="SMART" id="SM00304">
    <property type="entry name" value="HAMP"/>
    <property type="match status" value="1"/>
</dbReference>
<dbReference type="GO" id="GO:0000156">
    <property type="term" value="F:phosphorelay response regulator activity"/>
    <property type="evidence" value="ECO:0007669"/>
    <property type="project" value="TreeGrafter"/>
</dbReference>
<accession>A0A533Q5Y6</accession>
<dbReference type="CDD" id="cd18774">
    <property type="entry name" value="PDC2_HK_sensor"/>
    <property type="match status" value="1"/>
</dbReference>
<dbReference type="Pfam" id="PF02743">
    <property type="entry name" value="dCache_1"/>
    <property type="match status" value="1"/>
</dbReference>
<sequence>MEIHKINPFLSIKNKLLVFTLCISLIPIITITAIYYLNARSTLKHEILEKLKGVAESKRLHTQALMRANEIRIRNISSDGYIRDKFEIVTRGGTSSQRTVARLNTYLLKNKKRLYSEIIAIMLVDKYGKVISSSNEKPVGTIISHLDVFQQGMKKNYGDFCVGQPHYSPYLHANCILVSAPIISRQGVKIGVAINAYSLTFLDEITIDPVGMGKTGEVYLANRDMQMITKSRFTEGEPLKQTVSDSEFVRKTIEKSKGAIDVYTDYRGVSVIGVLIYMPKYNWILVTKIDTTEAFAPLRPLRTVALILGIVSSTAAILLGITFAVSTSNPIKILTNATERLAGGELDYRVTIRRKDEIGNLALSFNTMAEELRNEIHEHRQTENMLEDANKNLQLEIIERKEIEEMLRKQRDHLQYLTAQLTASNTELEAFCYSVSHDLRSPLRGIDGFSRALLEDYDGKLDTQGKNYLQRINTACHRMGQLIDDLLNLSRITRSKMNKKSVDLGALAKTIAAELREKYPGRQVEFVIADGLIVHGDSQLLKIALNNLLNNAWKFSQKRSRAKIEFGTTRYKENTAFFIRDNGVGFDMAYSNKLFGAFQRLHSATEFEGTGIGLATVQRIIHRHGGQIWAEGGVDQGATFYFTLS</sequence>
<evidence type="ECO:0000256" key="5">
    <source>
        <dbReference type="ARBA" id="ARBA00022553"/>
    </source>
</evidence>
<evidence type="ECO:0000259" key="13">
    <source>
        <dbReference type="PROSITE" id="PS50109"/>
    </source>
</evidence>
<dbReference type="PRINTS" id="PR00344">
    <property type="entry name" value="BCTRLSENSOR"/>
</dbReference>
<dbReference type="InterPro" id="IPR033479">
    <property type="entry name" value="dCache_1"/>
</dbReference>
<evidence type="ECO:0000256" key="3">
    <source>
        <dbReference type="ARBA" id="ARBA00012438"/>
    </source>
</evidence>
<keyword evidence="11" id="KW-0175">Coiled coil</keyword>
<dbReference type="Proteomes" id="UP000319783">
    <property type="component" value="Unassembled WGS sequence"/>
</dbReference>
<dbReference type="Pfam" id="PF00672">
    <property type="entry name" value="HAMP"/>
    <property type="match status" value="1"/>
</dbReference>
<keyword evidence="9 12" id="KW-1133">Transmembrane helix</keyword>
<evidence type="ECO:0000256" key="4">
    <source>
        <dbReference type="ARBA" id="ARBA00022475"/>
    </source>
</evidence>
<evidence type="ECO:0000259" key="14">
    <source>
        <dbReference type="PROSITE" id="PS50885"/>
    </source>
</evidence>
<evidence type="ECO:0000256" key="1">
    <source>
        <dbReference type="ARBA" id="ARBA00000085"/>
    </source>
</evidence>
<dbReference type="PANTHER" id="PTHR42878">
    <property type="entry name" value="TWO-COMPONENT HISTIDINE KINASE"/>
    <property type="match status" value="1"/>
</dbReference>
<keyword evidence="4" id="KW-1003">Cell membrane</keyword>
<evidence type="ECO:0000256" key="2">
    <source>
        <dbReference type="ARBA" id="ARBA00004651"/>
    </source>
</evidence>
<dbReference type="GO" id="GO:0000155">
    <property type="term" value="F:phosphorelay sensor kinase activity"/>
    <property type="evidence" value="ECO:0007669"/>
    <property type="project" value="InterPro"/>
</dbReference>
<dbReference type="InterPro" id="IPR036097">
    <property type="entry name" value="HisK_dim/P_sf"/>
</dbReference>
<dbReference type="FunFam" id="1.10.287.130:FF:000070">
    <property type="entry name" value="Histidine kinase sensor protein"/>
    <property type="match status" value="1"/>
</dbReference>
<dbReference type="SMART" id="SM00387">
    <property type="entry name" value="HATPase_c"/>
    <property type="match status" value="1"/>
</dbReference>
<dbReference type="PANTHER" id="PTHR42878:SF15">
    <property type="entry name" value="BACTERIOPHYTOCHROME"/>
    <property type="match status" value="1"/>
</dbReference>
<dbReference type="InterPro" id="IPR003661">
    <property type="entry name" value="HisK_dim/P_dom"/>
</dbReference>
<dbReference type="InterPro" id="IPR005467">
    <property type="entry name" value="His_kinase_dom"/>
</dbReference>
<evidence type="ECO:0000313" key="15">
    <source>
        <dbReference type="EMBL" id="TLD39964.1"/>
    </source>
</evidence>
<organism evidence="15 16">
    <name type="scientific">Candidatus Jettenia ecosi</name>
    <dbReference type="NCBI Taxonomy" id="2494326"/>
    <lineage>
        <taxon>Bacteria</taxon>
        <taxon>Pseudomonadati</taxon>
        <taxon>Planctomycetota</taxon>
        <taxon>Candidatus Brocadiia</taxon>
        <taxon>Candidatus Brocadiales</taxon>
        <taxon>Candidatus Brocadiaceae</taxon>
        <taxon>Candidatus Jettenia</taxon>
    </lineage>
</organism>
<keyword evidence="5" id="KW-0597">Phosphoprotein</keyword>
<dbReference type="InterPro" id="IPR004358">
    <property type="entry name" value="Sig_transdc_His_kin-like_C"/>
</dbReference>
<dbReference type="GO" id="GO:0007234">
    <property type="term" value="P:osmosensory signaling via phosphorelay pathway"/>
    <property type="evidence" value="ECO:0007669"/>
    <property type="project" value="TreeGrafter"/>
</dbReference>
<feature type="domain" description="Histidine kinase" evidence="13">
    <location>
        <begin position="434"/>
        <end position="645"/>
    </location>
</feature>
<keyword evidence="7 12" id="KW-0812">Transmembrane</keyword>
<dbReference type="EC" id="2.7.13.3" evidence="3"/>
<dbReference type="CDD" id="cd18773">
    <property type="entry name" value="PDC1_HK_sensor"/>
    <property type="match status" value="1"/>
</dbReference>
<feature type="domain" description="HAMP" evidence="14">
    <location>
        <begin position="325"/>
        <end position="377"/>
    </location>
</feature>
<dbReference type="Gene3D" id="3.30.565.10">
    <property type="entry name" value="Histidine kinase-like ATPase, C-terminal domain"/>
    <property type="match status" value="1"/>
</dbReference>
<dbReference type="Gene3D" id="3.30.450.20">
    <property type="entry name" value="PAS domain"/>
    <property type="match status" value="1"/>
</dbReference>
<dbReference type="InterPro" id="IPR029151">
    <property type="entry name" value="Sensor-like_sf"/>
</dbReference>
<gene>
    <name evidence="15" type="ORF">JETT_3773</name>
</gene>
<proteinExistence type="predicted"/>
<evidence type="ECO:0000313" key="16">
    <source>
        <dbReference type="Proteomes" id="UP000319783"/>
    </source>
</evidence>
<feature type="transmembrane region" description="Helical" evidence="12">
    <location>
        <begin position="304"/>
        <end position="325"/>
    </location>
</feature>
<dbReference type="SUPFAM" id="SSF158472">
    <property type="entry name" value="HAMP domain-like"/>
    <property type="match status" value="1"/>
</dbReference>
<dbReference type="GO" id="GO:0030295">
    <property type="term" value="F:protein kinase activator activity"/>
    <property type="evidence" value="ECO:0007669"/>
    <property type="project" value="TreeGrafter"/>
</dbReference>
<dbReference type="SMART" id="SM00388">
    <property type="entry name" value="HisKA"/>
    <property type="match status" value="1"/>
</dbReference>
<keyword evidence="8 15" id="KW-0418">Kinase</keyword>
<feature type="coiled-coil region" evidence="11">
    <location>
        <begin position="369"/>
        <end position="406"/>
    </location>
</feature>
<comment type="caution">
    <text evidence="15">The sequence shown here is derived from an EMBL/GenBank/DDBJ whole genome shotgun (WGS) entry which is preliminary data.</text>
</comment>
<dbReference type="InterPro" id="IPR036890">
    <property type="entry name" value="HATPase_C_sf"/>
</dbReference>
<evidence type="ECO:0000256" key="6">
    <source>
        <dbReference type="ARBA" id="ARBA00022679"/>
    </source>
</evidence>
<dbReference type="SUPFAM" id="SSF55874">
    <property type="entry name" value="ATPase domain of HSP90 chaperone/DNA topoisomerase II/histidine kinase"/>
    <property type="match status" value="1"/>
</dbReference>
<comment type="subcellular location">
    <subcellularLocation>
        <location evidence="2">Cell membrane</location>
        <topology evidence="2">Multi-pass membrane protein</topology>
    </subcellularLocation>
</comment>
<feature type="transmembrane region" description="Helical" evidence="12">
    <location>
        <begin position="16"/>
        <end position="37"/>
    </location>
</feature>
<dbReference type="CDD" id="cd00082">
    <property type="entry name" value="HisKA"/>
    <property type="match status" value="1"/>
</dbReference>
<dbReference type="SUPFAM" id="SSF103190">
    <property type="entry name" value="Sensory domain-like"/>
    <property type="match status" value="1"/>
</dbReference>
<dbReference type="InterPro" id="IPR050351">
    <property type="entry name" value="BphY/WalK/GraS-like"/>
</dbReference>
<dbReference type="CDD" id="cd06225">
    <property type="entry name" value="HAMP"/>
    <property type="match status" value="1"/>
</dbReference>
<dbReference type="PROSITE" id="PS50109">
    <property type="entry name" value="HIS_KIN"/>
    <property type="match status" value="1"/>
</dbReference>
<dbReference type="Gene3D" id="6.10.340.10">
    <property type="match status" value="1"/>
</dbReference>
<dbReference type="Gene3D" id="1.10.287.130">
    <property type="match status" value="1"/>
</dbReference>
<evidence type="ECO:0000256" key="8">
    <source>
        <dbReference type="ARBA" id="ARBA00022777"/>
    </source>
</evidence>
<evidence type="ECO:0000256" key="12">
    <source>
        <dbReference type="SAM" id="Phobius"/>
    </source>
</evidence>
<evidence type="ECO:0000256" key="10">
    <source>
        <dbReference type="ARBA" id="ARBA00023136"/>
    </source>
</evidence>
<dbReference type="InterPro" id="IPR003660">
    <property type="entry name" value="HAMP_dom"/>
</dbReference>
<dbReference type="AlphaFoldDB" id="A0A533Q5Y6"/>
<evidence type="ECO:0000256" key="11">
    <source>
        <dbReference type="SAM" id="Coils"/>
    </source>
</evidence>
<dbReference type="GO" id="GO:0005886">
    <property type="term" value="C:plasma membrane"/>
    <property type="evidence" value="ECO:0007669"/>
    <property type="project" value="UniProtKB-SubCell"/>
</dbReference>
<dbReference type="SUPFAM" id="SSF47384">
    <property type="entry name" value="Homodimeric domain of signal transducing histidine kinase"/>
    <property type="match status" value="1"/>
</dbReference>
<name>A0A533Q5Y6_9BACT</name>
<reference evidence="15 16" key="1">
    <citation type="submission" date="2019-04" db="EMBL/GenBank/DDBJ databases">
        <title>Genome of a novel bacterium Candidatus Jettenia ecosi reconstructed from metagenome of an anammox bioreactor.</title>
        <authorList>
            <person name="Mardanov A.V."/>
            <person name="Beletsky A.V."/>
            <person name="Ravin N.V."/>
            <person name="Botchkova E.A."/>
            <person name="Litti Y.V."/>
            <person name="Nozhevnikova A.N."/>
        </authorList>
    </citation>
    <scope>NUCLEOTIDE SEQUENCE [LARGE SCALE GENOMIC DNA]</scope>
    <source>
        <strain evidence="15">J2</strain>
    </source>
</reference>
<dbReference type="Pfam" id="PF00512">
    <property type="entry name" value="HisKA"/>
    <property type="match status" value="1"/>
</dbReference>
<dbReference type="FunFam" id="3.30.565.10:FF:000006">
    <property type="entry name" value="Sensor histidine kinase WalK"/>
    <property type="match status" value="1"/>
</dbReference>
<dbReference type="Pfam" id="PF02518">
    <property type="entry name" value="HATPase_c"/>
    <property type="match status" value="1"/>
</dbReference>
<dbReference type="EMBL" id="SULG01000156">
    <property type="protein sequence ID" value="TLD39964.1"/>
    <property type="molecule type" value="Genomic_DNA"/>
</dbReference>
<dbReference type="PROSITE" id="PS50885">
    <property type="entry name" value="HAMP"/>
    <property type="match status" value="1"/>
</dbReference>
<keyword evidence="6" id="KW-0808">Transferase</keyword>
<keyword evidence="10 12" id="KW-0472">Membrane</keyword>
<protein>
    <recommendedName>
        <fullName evidence="3">histidine kinase</fullName>
        <ecNumber evidence="3">2.7.13.3</ecNumber>
    </recommendedName>
</protein>
<dbReference type="InterPro" id="IPR003594">
    <property type="entry name" value="HATPase_dom"/>
</dbReference>
<evidence type="ECO:0000256" key="9">
    <source>
        <dbReference type="ARBA" id="ARBA00022989"/>
    </source>
</evidence>
<evidence type="ECO:0000256" key="7">
    <source>
        <dbReference type="ARBA" id="ARBA00022692"/>
    </source>
</evidence>